<feature type="compositionally biased region" description="Polar residues" evidence="1">
    <location>
        <begin position="229"/>
        <end position="239"/>
    </location>
</feature>
<feature type="compositionally biased region" description="Basic and acidic residues" evidence="1">
    <location>
        <begin position="433"/>
        <end position="444"/>
    </location>
</feature>
<name>A0A6A6D2L3_ZASCE</name>
<feature type="compositionally biased region" description="Basic and acidic residues" evidence="1">
    <location>
        <begin position="276"/>
        <end position="301"/>
    </location>
</feature>
<feature type="region of interest" description="Disordered" evidence="1">
    <location>
        <begin position="19"/>
        <end position="356"/>
    </location>
</feature>
<gene>
    <name evidence="2" type="ORF">M409DRAFT_17584</name>
</gene>
<feature type="compositionally biased region" description="Basic and acidic residues" evidence="1">
    <location>
        <begin position="311"/>
        <end position="339"/>
    </location>
</feature>
<feature type="compositionally biased region" description="Low complexity" evidence="1">
    <location>
        <begin position="411"/>
        <end position="420"/>
    </location>
</feature>
<evidence type="ECO:0000256" key="1">
    <source>
        <dbReference type="SAM" id="MobiDB-lite"/>
    </source>
</evidence>
<sequence>MEKLILRGVMWGADKVPDHWFEKIPGGFYKDKEGNTHEKPEKSEDMRKHRSSRRYSEDDDYEDSRRSRREDHDDGYRSDGHGRHSHRSYDGPDDSYDTVNDRPRRRRSRADRYRNGGETDRPKRAPREHRNGDPELNGAFSYHNGPVEPPLSPLSPQAAAAAAAAGAGYMYPGGSIASNPASPLPPAGQPNPASQSTSTLRGGMATGYVPYANIYGQPQQPQYPPPASDTGSVQPNFMNQVAPPVAKQPYQQNPFAQEAPVGSQPSYVPDPYYTARRYDESYGQPYDERYDGYDAETERPHSRSPSRRHSRRDDYSPDSYDHRSDLRRARSERRPDDGRAPPGRGKSGIREAFDTSQRGLGYSAVGALAGGLVGSEIGKGRVPAAIGAAVGALGANAFQARERYVDTRRGPPLSAQMPSMPQQPPSRKKEGRRRSEYVRDDGHAHRGGKSGYYSD</sequence>
<protein>
    <recommendedName>
        <fullName evidence="4">Glycine zipper 2TM domain-containing protein</fullName>
    </recommendedName>
</protein>
<reference evidence="2" key="1">
    <citation type="journal article" date="2020" name="Stud. Mycol.">
        <title>101 Dothideomycetes genomes: a test case for predicting lifestyles and emergence of pathogens.</title>
        <authorList>
            <person name="Haridas S."/>
            <person name="Albert R."/>
            <person name="Binder M."/>
            <person name="Bloem J."/>
            <person name="Labutti K."/>
            <person name="Salamov A."/>
            <person name="Andreopoulos B."/>
            <person name="Baker S."/>
            <person name="Barry K."/>
            <person name="Bills G."/>
            <person name="Bluhm B."/>
            <person name="Cannon C."/>
            <person name="Castanera R."/>
            <person name="Culley D."/>
            <person name="Daum C."/>
            <person name="Ezra D."/>
            <person name="Gonzalez J."/>
            <person name="Henrissat B."/>
            <person name="Kuo A."/>
            <person name="Liang C."/>
            <person name="Lipzen A."/>
            <person name="Lutzoni F."/>
            <person name="Magnuson J."/>
            <person name="Mondo S."/>
            <person name="Nolan M."/>
            <person name="Ohm R."/>
            <person name="Pangilinan J."/>
            <person name="Park H.-J."/>
            <person name="Ramirez L."/>
            <person name="Alfaro M."/>
            <person name="Sun H."/>
            <person name="Tritt A."/>
            <person name="Yoshinaga Y."/>
            <person name="Zwiers L.-H."/>
            <person name="Turgeon B."/>
            <person name="Goodwin S."/>
            <person name="Spatafora J."/>
            <person name="Crous P."/>
            <person name="Grigoriev I."/>
        </authorList>
    </citation>
    <scope>NUCLEOTIDE SEQUENCE</scope>
    <source>
        <strain evidence="2">ATCC 36951</strain>
    </source>
</reference>
<dbReference type="RefSeq" id="XP_033673238.1">
    <property type="nucleotide sequence ID" value="XM_033804123.1"/>
</dbReference>
<evidence type="ECO:0000313" key="3">
    <source>
        <dbReference type="Proteomes" id="UP000799537"/>
    </source>
</evidence>
<evidence type="ECO:0008006" key="4">
    <source>
        <dbReference type="Google" id="ProtNLM"/>
    </source>
</evidence>
<feature type="compositionally biased region" description="Low complexity" evidence="1">
    <location>
        <begin position="158"/>
        <end position="168"/>
    </location>
</feature>
<organism evidence="2 3">
    <name type="scientific">Zasmidium cellare ATCC 36951</name>
    <dbReference type="NCBI Taxonomy" id="1080233"/>
    <lineage>
        <taxon>Eukaryota</taxon>
        <taxon>Fungi</taxon>
        <taxon>Dikarya</taxon>
        <taxon>Ascomycota</taxon>
        <taxon>Pezizomycotina</taxon>
        <taxon>Dothideomycetes</taxon>
        <taxon>Dothideomycetidae</taxon>
        <taxon>Mycosphaerellales</taxon>
        <taxon>Mycosphaerellaceae</taxon>
        <taxon>Zasmidium</taxon>
    </lineage>
</organism>
<feature type="region of interest" description="Disordered" evidence="1">
    <location>
        <begin position="403"/>
        <end position="455"/>
    </location>
</feature>
<proteinExistence type="predicted"/>
<dbReference type="Proteomes" id="UP000799537">
    <property type="component" value="Unassembled WGS sequence"/>
</dbReference>
<dbReference type="OrthoDB" id="3649448at2759"/>
<dbReference type="AlphaFoldDB" id="A0A6A6D2L3"/>
<accession>A0A6A6D2L3</accession>
<evidence type="ECO:0000313" key="2">
    <source>
        <dbReference type="EMBL" id="KAF2172349.1"/>
    </source>
</evidence>
<keyword evidence="3" id="KW-1185">Reference proteome</keyword>
<feature type="compositionally biased region" description="Basic and acidic residues" evidence="1">
    <location>
        <begin position="29"/>
        <end position="47"/>
    </location>
</feature>
<feature type="compositionally biased region" description="Basic and acidic residues" evidence="1">
    <location>
        <begin position="63"/>
        <end position="90"/>
    </location>
</feature>
<dbReference type="GeneID" id="54557395"/>
<feature type="compositionally biased region" description="Basic and acidic residues" evidence="1">
    <location>
        <begin position="110"/>
        <end position="133"/>
    </location>
</feature>
<dbReference type="EMBL" id="ML993581">
    <property type="protein sequence ID" value="KAF2172349.1"/>
    <property type="molecule type" value="Genomic_DNA"/>
</dbReference>
<feature type="compositionally biased region" description="Polar residues" evidence="1">
    <location>
        <begin position="191"/>
        <end position="200"/>
    </location>
</feature>